<comment type="caution">
    <text evidence="3">The sequence shown here is derived from an EMBL/GenBank/DDBJ whole genome shotgun (WGS) entry which is preliminary data.</text>
</comment>
<dbReference type="InterPro" id="IPR012340">
    <property type="entry name" value="NA-bd_OB-fold"/>
</dbReference>
<reference evidence="3" key="1">
    <citation type="submission" date="2021-08" db="EMBL/GenBank/DDBJ databases">
        <title>WGS assembly of Ceratopteris richardii.</title>
        <authorList>
            <person name="Marchant D.B."/>
            <person name="Chen G."/>
            <person name="Jenkins J."/>
            <person name="Shu S."/>
            <person name="Leebens-Mack J."/>
            <person name="Grimwood J."/>
            <person name="Schmutz J."/>
            <person name="Soltis P."/>
            <person name="Soltis D."/>
            <person name="Chen Z.-H."/>
        </authorList>
    </citation>
    <scope>NUCLEOTIDE SEQUENCE</scope>
    <source>
        <strain evidence="3">Whitten #5841</strain>
        <tissue evidence="3">Leaf</tissue>
    </source>
</reference>
<evidence type="ECO:0000313" key="3">
    <source>
        <dbReference type="EMBL" id="KAH7415762.1"/>
    </source>
</evidence>
<dbReference type="Pfam" id="PF00436">
    <property type="entry name" value="SSB"/>
    <property type="match status" value="1"/>
</dbReference>
<dbReference type="SUPFAM" id="SSF50249">
    <property type="entry name" value="Nucleic acid-binding proteins"/>
    <property type="match status" value="1"/>
</dbReference>
<sequence length="334" mass="37872">MARRLAHVYLSLAVTHVAVGKHIAPLRLNAVAHRLLCFASHATSSFGPVSFSSSAFSKDGPRFPRAKEIPWQKELVNSVNLVGRIVGDIDITYLDSGKIVAQTSIKVAKYIDNVEYADIFQLQFQGDLAEIAAAHLKSEDQVYVSGSIWMESIMDKENHFITISKVVARDLKFAVLEKLESSPYASPTKIAEDEGEGHIPSKKSNVEDAWIELLKNPSSYWDNRDFKKSLKSPDFKHKATSLGLWISNTNTPPWVHDWLCSRRLYASIKDPGRLWEEFFACPEDWWDQRTCKKYSGGPDFRNKISGDALWIKSPRTPEWVERQLELHDAKKLSP</sequence>
<name>A0A8T2TCA3_CERRI</name>
<dbReference type="PANTHER" id="PTHR10302:SF0">
    <property type="entry name" value="SINGLE-STRANDED DNA-BINDING PROTEIN, MITOCHONDRIAL"/>
    <property type="match status" value="1"/>
</dbReference>
<keyword evidence="1 2" id="KW-0238">DNA-binding</keyword>
<gene>
    <name evidence="3" type="ORF">KP509_14G059500</name>
</gene>
<dbReference type="InterPro" id="IPR011344">
    <property type="entry name" value="ssDNA-bd"/>
</dbReference>
<dbReference type="Gene3D" id="2.40.50.140">
    <property type="entry name" value="Nucleic acid-binding proteins"/>
    <property type="match status" value="1"/>
</dbReference>
<dbReference type="GO" id="GO:0042645">
    <property type="term" value="C:mitochondrial nucleoid"/>
    <property type="evidence" value="ECO:0007669"/>
    <property type="project" value="TreeGrafter"/>
</dbReference>
<keyword evidence="4" id="KW-1185">Reference proteome</keyword>
<dbReference type="InterPro" id="IPR000424">
    <property type="entry name" value="Primosome_PriB/ssb"/>
</dbReference>
<dbReference type="CDD" id="cd04496">
    <property type="entry name" value="SSB_OBF"/>
    <property type="match status" value="1"/>
</dbReference>
<evidence type="ECO:0000256" key="2">
    <source>
        <dbReference type="PROSITE-ProRule" id="PRU00252"/>
    </source>
</evidence>
<protein>
    <submittedName>
        <fullName evidence="3">Uncharacterized protein</fullName>
    </submittedName>
</protein>
<evidence type="ECO:0000313" key="4">
    <source>
        <dbReference type="Proteomes" id="UP000825935"/>
    </source>
</evidence>
<dbReference type="OMA" id="PEVMEWR"/>
<evidence type="ECO:0000256" key="1">
    <source>
        <dbReference type="ARBA" id="ARBA00023125"/>
    </source>
</evidence>
<dbReference type="Proteomes" id="UP000825935">
    <property type="component" value="Chromosome 14"/>
</dbReference>
<proteinExistence type="predicted"/>
<dbReference type="EMBL" id="CM035419">
    <property type="protein sequence ID" value="KAH7415762.1"/>
    <property type="molecule type" value="Genomic_DNA"/>
</dbReference>
<dbReference type="PANTHER" id="PTHR10302">
    <property type="entry name" value="SINGLE-STRANDED DNA-BINDING PROTEIN"/>
    <property type="match status" value="1"/>
</dbReference>
<accession>A0A8T2TCA3</accession>
<organism evidence="3 4">
    <name type="scientific">Ceratopteris richardii</name>
    <name type="common">Triangle waterfern</name>
    <dbReference type="NCBI Taxonomy" id="49495"/>
    <lineage>
        <taxon>Eukaryota</taxon>
        <taxon>Viridiplantae</taxon>
        <taxon>Streptophyta</taxon>
        <taxon>Embryophyta</taxon>
        <taxon>Tracheophyta</taxon>
        <taxon>Polypodiopsida</taxon>
        <taxon>Polypodiidae</taxon>
        <taxon>Polypodiales</taxon>
        <taxon>Pteridineae</taxon>
        <taxon>Pteridaceae</taxon>
        <taxon>Parkerioideae</taxon>
        <taxon>Ceratopteris</taxon>
    </lineage>
</organism>
<dbReference type="GO" id="GO:0003697">
    <property type="term" value="F:single-stranded DNA binding"/>
    <property type="evidence" value="ECO:0007669"/>
    <property type="project" value="InterPro"/>
</dbReference>
<dbReference type="AlphaFoldDB" id="A0A8T2TCA3"/>
<dbReference type="GO" id="GO:0006264">
    <property type="term" value="P:mitochondrial DNA replication"/>
    <property type="evidence" value="ECO:0007669"/>
    <property type="project" value="TreeGrafter"/>
</dbReference>
<dbReference type="OrthoDB" id="1078367at2759"/>
<dbReference type="PROSITE" id="PS50935">
    <property type="entry name" value="SSB"/>
    <property type="match status" value="1"/>
</dbReference>